<dbReference type="Pfam" id="PF13279">
    <property type="entry name" value="4HBT_2"/>
    <property type="match status" value="1"/>
</dbReference>
<dbReference type="SUPFAM" id="SSF54637">
    <property type="entry name" value="Thioesterase/thiol ester dehydrase-isomerase"/>
    <property type="match status" value="1"/>
</dbReference>
<evidence type="ECO:0008006" key="2">
    <source>
        <dbReference type="Google" id="ProtNLM"/>
    </source>
</evidence>
<name>A0A640MKC2_BACAN</name>
<dbReference type="CDD" id="cd00586">
    <property type="entry name" value="4HBT"/>
    <property type="match status" value="1"/>
</dbReference>
<dbReference type="InterPro" id="IPR029069">
    <property type="entry name" value="HotDog_dom_sf"/>
</dbReference>
<protein>
    <recommendedName>
        <fullName evidence="2">Thioesterase</fullName>
    </recommendedName>
</protein>
<reference evidence="1" key="1">
    <citation type="submission" date="2019-12" db="EMBL/GenBank/DDBJ databases">
        <title>Epidemiological and comparative genomic analysis of Bacillus anthracis isolated from northern Vietnam.</title>
        <authorList>
            <person name="Hoang T.T.H."/>
            <person name="Dang D.A."/>
            <person name="Pham M.H."/>
            <person name="Luong M.H."/>
            <person name="Tran N.D."/>
            <person name="Nguyen T.H."/>
            <person name="Nguyen T.T."/>
            <person name="Inoue S."/>
            <person name="Morikawa S."/>
            <person name="Okutani A."/>
        </authorList>
    </citation>
    <scope>NUCLEOTIDE SEQUENCE</scope>
    <source>
        <strain evidence="1">QuyetLC</strain>
    </source>
</reference>
<evidence type="ECO:0000313" key="1">
    <source>
        <dbReference type="EMBL" id="GEU14527.1"/>
    </source>
</evidence>
<accession>A0A640MKC2</accession>
<reference evidence="1" key="2">
    <citation type="submission" date="2019-12" db="EMBL/GenBank/DDBJ databases">
        <authorList>
            <person name="Hoang T.H.H."/>
            <person name="Okutani A."/>
        </authorList>
    </citation>
    <scope>NUCLEOTIDE SEQUENCE</scope>
    <source>
        <strain evidence="1">QuyetLC</strain>
    </source>
</reference>
<sequence>MDKTVIEIKGLYTLQPRFSDFDSYGIAHHGKYLYWLEEARFDFIRKYFGEDEEHSIHMYKFPLTNQYLKYIKSFKPECTVAIRYNLKGDLISNKFQFFYRLFDNKNQLCCKGMTTHVLLDDKGNLVKELPDVISERLIKIDFTQKNTKDAED</sequence>
<gene>
    <name evidence="1" type="ORF">QuyetLC_46900</name>
</gene>
<organism evidence="1">
    <name type="scientific">Bacillus anthracis</name>
    <name type="common">anthrax bacterium</name>
    <dbReference type="NCBI Taxonomy" id="1392"/>
    <lineage>
        <taxon>Bacteria</taxon>
        <taxon>Bacillati</taxon>
        <taxon>Bacillota</taxon>
        <taxon>Bacilli</taxon>
        <taxon>Bacillales</taxon>
        <taxon>Bacillaceae</taxon>
        <taxon>Bacillus</taxon>
        <taxon>Bacillus cereus group</taxon>
    </lineage>
</organism>
<proteinExistence type="predicted"/>
<dbReference type="EMBL" id="BLEY01000072">
    <property type="protein sequence ID" value="GEU14527.1"/>
    <property type="molecule type" value="Genomic_DNA"/>
</dbReference>
<dbReference type="AlphaFoldDB" id="A0A640MKC2"/>
<comment type="caution">
    <text evidence="1">The sequence shown here is derived from an EMBL/GenBank/DDBJ whole genome shotgun (WGS) entry which is preliminary data.</text>
</comment>
<dbReference type="Gene3D" id="3.10.129.10">
    <property type="entry name" value="Hotdog Thioesterase"/>
    <property type="match status" value="1"/>
</dbReference>